<dbReference type="EMBL" id="QQBC01000020">
    <property type="protein sequence ID" value="RDI59035.1"/>
    <property type="molecule type" value="Genomic_DNA"/>
</dbReference>
<organism evidence="1 2">
    <name type="scientific">Nocardia pseudobrasiliensis</name>
    <dbReference type="NCBI Taxonomy" id="45979"/>
    <lineage>
        <taxon>Bacteria</taxon>
        <taxon>Bacillati</taxon>
        <taxon>Actinomycetota</taxon>
        <taxon>Actinomycetes</taxon>
        <taxon>Mycobacteriales</taxon>
        <taxon>Nocardiaceae</taxon>
        <taxon>Nocardia</taxon>
    </lineage>
</organism>
<sequence>MSTTSTRRWIDAAKRVGNGELEGIRCPENGDDFLEVTWIPGPGDTGEYRLRCPTCGAENFLRTTRAPGRNSN</sequence>
<comment type="caution">
    <text evidence="1">The sequence shown here is derived from an EMBL/GenBank/DDBJ whole genome shotgun (WGS) entry which is preliminary data.</text>
</comment>
<dbReference type="Proteomes" id="UP000254869">
    <property type="component" value="Unassembled WGS sequence"/>
</dbReference>
<dbReference type="RefSeq" id="WP_068008979.1">
    <property type="nucleotide sequence ID" value="NZ_QQBC01000020.1"/>
</dbReference>
<reference evidence="1 2" key="1">
    <citation type="submission" date="2018-07" db="EMBL/GenBank/DDBJ databases">
        <title>Genomic Encyclopedia of Type Strains, Phase IV (KMG-IV): sequencing the most valuable type-strain genomes for metagenomic binning, comparative biology and taxonomic classification.</title>
        <authorList>
            <person name="Goeker M."/>
        </authorList>
    </citation>
    <scope>NUCLEOTIDE SEQUENCE [LARGE SCALE GENOMIC DNA]</scope>
    <source>
        <strain evidence="1 2">DSM 44290</strain>
    </source>
</reference>
<evidence type="ECO:0000313" key="2">
    <source>
        <dbReference type="Proteomes" id="UP000254869"/>
    </source>
</evidence>
<proteinExistence type="predicted"/>
<protein>
    <submittedName>
        <fullName evidence="1">Uncharacterized protein</fullName>
    </submittedName>
</protein>
<keyword evidence="2" id="KW-1185">Reference proteome</keyword>
<accession>A0A370HLI8</accession>
<gene>
    <name evidence="1" type="ORF">DFR76_12038</name>
</gene>
<dbReference type="AlphaFoldDB" id="A0A370HLI8"/>
<dbReference type="STRING" id="1210086.GCA_001613105_07728"/>
<name>A0A370HLI8_9NOCA</name>
<evidence type="ECO:0000313" key="1">
    <source>
        <dbReference type="EMBL" id="RDI59035.1"/>
    </source>
</evidence>